<dbReference type="InterPro" id="IPR004255">
    <property type="entry name" value="O-acyltransferase_WSD1_N"/>
</dbReference>
<proteinExistence type="inferred from homology"/>
<organism evidence="14 15">
    <name type="scientific">Salinisphaera aquimarina</name>
    <dbReference type="NCBI Taxonomy" id="2094031"/>
    <lineage>
        <taxon>Bacteria</taxon>
        <taxon>Pseudomonadati</taxon>
        <taxon>Pseudomonadota</taxon>
        <taxon>Gammaproteobacteria</taxon>
        <taxon>Salinisphaerales</taxon>
        <taxon>Salinisphaeraceae</taxon>
        <taxon>Salinisphaera</taxon>
    </lineage>
</organism>
<evidence type="ECO:0000256" key="6">
    <source>
        <dbReference type="ARBA" id="ARBA00022679"/>
    </source>
</evidence>
<evidence type="ECO:0000256" key="9">
    <source>
        <dbReference type="ARBA" id="ARBA00023315"/>
    </source>
</evidence>
<dbReference type="GO" id="GO:0016746">
    <property type="term" value="F:acyltransferase activity"/>
    <property type="evidence" value="ECO:0007669"/>
    <property type="project" value="UniProtKB-KW"/>
</dbReference>
<comment type="pathway">
    <text evidence="1">Glycerolipid metabolism; triacylglycerol biosynthesis.</text>
</comment>
<comment type="catalytic activity">
    <reaction evidence="10">
        <text>an acyl-CoA + a 1,2-diacyl-sn-glycerol = a triacyl-sn-glycerol + CoA</text>
        <dbReference type="Rhea" id="RHEA:10868"/>
        <dbReference type="ChEBI" id="CHEBI:17815"/>
        <dbReference type="ChEBI" id="CHEBI:57287"/>
        <dbReference type="ChEBI" id="CHEBI:58342"/>
        <dbReference type="ChEBI" id="CHEBI:64615"/>
        <dbReference type="EC" id="2.3.1.20"/>
    </reaction>
</comment>
<dbReference type="InterPro" id="IPR014292">
    <property type="entry name" value="Acyl_transf_WS/DGAT"/>
</dbReference>
<evidence type="ECO:0000256" key="7">
    <source>
        <dbReference type="ARBA" id="ARBA00022798"/>
    </source>
</evidence>
<accession>A0ABV7EP59</accession>
<dbReference type="InterPro" id="IPR009721">
    <property type="entry name" value="O-acyltransferase_WSD1_C"/>
</dbReference>
<feature type="compositionally biased region" description="Low complexity" evidence="11">
    <location>
        <begin position="473"/>
        <end position="484"/>
    </location>
</feature>
<evidence type="ECO:0000313" key="14">
    <source>
        <dbReference type="EMBL" id="MFC3103691.1"/>
    </source>
</evidence>
<dbReference type="PANTHER" id="PTHR31650">
    <property type="entry name" value="O-ACYLTRANSFERASE (WSD1-LIKE) FAMILY PROTEIN"/>
    <property type="match status" value="1"/>
</dbReference>
<evidence type="ECO:0000256" key="8">
    <source>
        <dbReference type="ARBA" id="ARBA00023098"/>
    </source>
</evidence>
<dbReference type="InterPro" id="IPR023213">
    <property type="entry name" value="CAT-like_dom_sf"/>
</dbReference>
<dbReference type="EC" id="2.3.1.20" evidence="4"/>
<evidence type="ECO:0000256" key="3">
    <source>
        <dbReference type="ARBA" id="ARBA00009587"/>
    </source>
</evidence>
<feature type="region of interest" description="Disordered" evidence="11">
    <location>
        <begin position="464"/>
        <end position="492"/>
    </location>
</feature>
<evidence type="ECO:0000256" key="5">
    <source>
        <dbReference type="ARBA" id="ARBA00022516"/>
    </source>
</evidence>
<dbReference type="RefSeq" id="WP_380687961.1">
    <property type="nucleotide sequence ID" value="NZ_JBHRSS010000003.1"/>
</dbReference>
<feature type="domain" description="O-acyltransferase WSD1-like N-terminal" evidence="12">
    <location>
        <begin position="6"/>
        <end position="274"/>
    </location>
</feature>
<dbReference type="Pfam" id="PF06974">
    <property type="entry name" value="WS_DGAT_C"/>
    <property type="match status" value="1"/>
</dbReference>
<evidence type="ECO:0000256" key="2">
    <source>
        <dbReference type="ARBA" id="ARBA00005189"/>
    </source>
</evidence>
<keyword evidence="9 14" id="KW-0012">Acyltransferase</keyword>
<keyword evidence="8" id="KW-0443">Lipid metabolism</keyword>
<protein>
    <recommendedName>
        <fullName evidence="4">diacylglycerol O-acyltransferase</fullName>
        <ecNumber evidence="4">2.3.1.20</ecNumber>
    </recommendedName>
</protein>
<dbReference type="PANTHER" id="PTHR31650:SF1">
    <property type="entry name" value="WAX ESTER SYNTHASE_DIACYLGLYCEROL ACYLTRANSFERASE 4-RELATED"/>
    <property type="match status" value="1"/>
</dbReference>
<evidence type="ECO:0000256" key="4">
    <source>
        <dbReference type="ARBA" id="ARBA00013244"/>
    </source>
</evidence>
<evidence type="ECO:0000256" key="1">
    <source>
        <dbReference type="ARBA" id="ARBA00004771"/>
    </source>
</evidence>
<dbReference type="EMBL" id="JBHRSS010000003">
    <property type="protein sequence ID" value="MFC3103691.1"/>
    <property type="molecule type" value="Genomic_DNA"/>
</dbReference>
<reference evidence="15" key="1">
    <citation type="journal article" date="2019" name="Int. J. Syst. Evol. Microbiol.">
        <title>The Global Catalogue of Microorganisms (GCM) 10K type strain sequencing project: providing services to taxonomists for standard genome sequencing and annotation.</title>
        <authorList>
            <consortium name="The Broad Institute Genomics Platform"/>
            <consortium name="The Broad Institute Genome Sequencing Center for Infectious Disease"/>
            <person name="Wu L."/>
            <person name="Ma J."/>
        </authorList>
    </citation>
    <scope>NUCLEOTIDE SEQUENCE [LARGE SCALE GENOMIC DNA]</scope>
    <source>
        <strain evidence="15">KCTC 52640</strain>
    </source>
</reference>
<keyword evidence="7" id="KW-0319">Glycerol metabolism</keyword>
<feature type="domain" description="O-acyltransferase WSD1 C-terminal" evidence="13">
    <location>
        <begin position="314"/>
        <end position="459"/>
    </location>
</feature>
<dbReference type="Gene3D" id="3.30.559.30">
    <property type="entry name" value="Nonribosomal peptide synthetase, condensation domain"/>
    <property type="match status" value="1"/>
</dbReference>
<evidence type="ECO:0000259" key="13">
    <source>
        <dbReference type="Pfam" id="PF06974"/>
    </source>
</evidence>
<keyword evidence="5" id="KW-0444">Lipid biosynthesis</keyword>
<comment type="similarity">
    <text evidence="3">Belongs to the long-chain O-acyltransferase family.</text>
</comment>
<dbReference type="Gene3D" id="3.30.559.10">
    <property type="entry name" value="Chloramphenicol acetyltransferase-like domain"/>
    <property type="match status" value="1"/>
</dbReference>
<evidence type="ECO:0000259" key="12">
    <source>
        <dbReference type="Pfam" id="PF03007"/>
    </source>
</evidence>
<gene>
    <name evidence="14" type="ORF">ACFOSU_07285</name>
</gene>
<keyword evidence="15" id="KW-1185">Reference proteome</keyword>
<keyword evidence="6 14" id="KW-0808">Transferase</keyword>
<dbReference type="InterPro" id="IPR045034">
    <property type="entry name" value="O-acyltransferase_WSD1-like"/>
</dbReference>
<name>A0ABV7EP59_9GAMM</name>
<dbReference type="Pfam" id="PF03007">
    <property type="entry name" value="WS_DGAT_cat"/>
    <property type="match status" value="1"/>
</dbReference>
<evidence type="ECO:0000313" key="15">
    <source>
        <dbReference type="Proteomes" id="UP001595462"/>
    </source>
</evidence>
<sequence length="492" mass="54023">MDTKRLNLVDMAWLNVETERAPMHVGGLLTFRIPDDAPADLPRRIVEHYHQFTKAHSPWNHRLKAGRLQNVAPEWELLEEIDVEYHFRHSALPAPGGELELGMLASRLHSHPLDFHRPPWEAHLIEGLSDNRFAIYVKVHHSLVDGIAGMKLLARALAETKDDHDRPPFWAIEPRKRRRRAPSELSPGLYRAVAELMGDARDQVGSLPGFARIVRDMLKSARTQSGAAGLPFSSASSVLNNRIETQRRYATQMYSLSEFKELAKNAHVTINDIVLGVCGGALRRYLREIGELPDKPLTAGIPVSVRPADDDEAGNAITFIVASLATDIQDPGERLAAIAASTLRAKKSLSRLSAAAITQYTVALMAPYVLSLVTGMGGRTRPVFNVTVSNVPGPKGPLFIHGAEMEAFYPTSLVTHGQALNITVHGYADTLGFGFMGCRETLPSLQRLAVYAGESLDEIRALHGTKQDKKAAGKTTADANTGKTTARRRKSS</sequence>
<comment type="pathway">
    <text evidence="2">Lipid metabolism.</text>
</comment>
<dbReference type="NCBIfam" id="TIGR02946">
    <property type="entry name" value="acyl_WS_DGAT"/>
    <property type="match status" value="1"/>
</dbReference>
<evidence type="ECO:0000256" key="11">
    <source>
        <dbReference type="SAM" id="MobiDB-lite"/>
    </source>
</evidence>
<dbReference type="SUPFAM" id="SSF52777">
    <property type="entry name" value="CoA-dependent acyltransferases"/>
    <property type="match status" value="1"/>
</dbReference>
<comment type="caution">
    <text evidence="14">The sequence shown here is derived from an EMBL/GenBank/DDBJ whole genome shotgun (WGS) entry which is preliminary data.</text>
</comment>
<dbReference type="Proteomes" id="UP001595462">
    <property type="component" value="Unassembled WGS sequence"/>
</dbReference>
<evidence type="ECO:0000256" key="10">
    <source>
        <dbReference type="ARBA" id="ARBA00048109"/>
    </source>
</evidence>